<dbReference type="InterPro" id="IPR001647">
    <property type="entry name" value="HTH_TetR"/>
</dbReference>
<sequence length="209" mass="23946">MANDTTSKGSRDAWITAAYQALIEQGVDAVRIAPLSKRLKLARTSFYWFFEDRETLLQALLDQWKKNTDALTNRADAYAETIVEAVLNVNDCWLDPRLFDAQLEFAVRSWALQSPEVAALIEAADATRMESLRQMFLRFGYDATAADVRSRTIYLVQIGYISMNTVEDVETRMRRIPQYVEAFTGKIPEPRDIDRFKSRHGLLDKGEPQ</sequence>
<protein>
    <submittedName>
        <fullName evidence="4">TetR/AcrR family transcriptional regulator</fullName>
    </submittedName>
</protein>
<organism evidence="4 5">
    <name type="scientific">Paracoccus caeni</name>
    <dbReference type="NCBI Taxonomy" id="657651"/>
    <lineage>
        <taxon>Bacteria</taxon>
        <taxon>Pseudomonadati</taxon>
        <taxon>Pseudomonadota</taxon>
        <taxon>Alphaproteobacteria</taxon>
        <taxon>Rhodobacterales</taxon>
        <taxon>Paracoccaceae</taxon>
        <taxon>Paracoccus</taxon>
    </lineage>
</organism>
<reference evidence="4" key="1">
    <citation type="submission" date="2021-01" db="EMBL/GenBank/DDBJ databases">
        <title>Paracoccus amoyensis sp. nov., isolated from the surface seawater along the coast of Xiamen Island, China.</title>
        <authorList>
            <person name="Lyu L."/>
        </authorList>
    </citation>
    <scope>NUCLEOTIDE SEQUENCE</scope>
    <source>
        <strain evidence="4">MJ17</strain>
    </source>
</reference>
<dbReference type="RefSeq" id="WP_200689280.1">
    <property type="nucleotide sequence ID" value="NZ_JAEPRQ010000011.1"/>
</dbReference>
<evidence type="ECO:0000313" key="5">
    <source>
        <dbReference type="Proteomes" id="UP000640485"/>
    </source>
</evidence>
<name>A0A934W1G7_9RHOB</name>
<dbReference type="Proteomes" id="UP000640485">
    <property type="component" value="Unassembled WGS sequence"/>
</dbReference>
<feature type="DNA-binding region" description="H-T-H motif" evidence="2">
    <location>
        <begin position="31"/>
        <end position="50"/>
    </location>
</feature>
<feature type="domain" description="HTH tetR-type" evidence="3">
    <location>
        <begin position="8"/>
        <end position="68"/>
    </location>
</feature>
<evidence type="ECO:0000256" key="1">
    <source>
        <dbReference type="ARBA" id="ARBA00023125"/>
    </source>
</evidence>
<dbReference type="SUPFAM" id="SSF46689">
    <property type="entry name" value="Homeodomain-like"/>
    <property type="match status" value="1"/>
</dbReference>
<comment type="caution">
    <text evidence="4">The sequence shown here is derived from an EMBL/GenBank/DDBJ whole genome shotgun (WGS) entry which is preliminary data.</text>
</comment>
<dbReference type="EMBL" id="JAEPRQ010000011">
    <property type="protein sequence ID" value="MBK4218010.1"/>
    <property type="molecule type" value="Genomic_DNA"/>
</dbReference>
<dbReference type="InterPro" id="IPR009057">
    <property type="entry name" value="Homeodomain-like_sf"/>
</dbReference>
<evidence type="ECO:0000259" key="3">
    <source>
        <dbReference type="PROSITE" id="PS50977"/>
    </source>
</evidence>
<dbReference type="AlphaFoldDB" id="A0A934W1G7"/>
<dbReference type="Pfam" id="PF00440">
    <property type="entry name" value="TetR_N"/>
    <property type="match status" value="1"/>
</dbReference>
<proteinExistence type="predicted"/>
<keyword evidence="5" id="KW-1185">Reference proteome</keyword>
<dbReference type="PROSITE" id="PS50977">
    <property type="entry name" value="HTH_TETR_2"/>
    <property type="match status" value="1"/>
</dbReference>
<dbReference type="GO" id="GO:0003677">
    <property type="term" value="F:DNA binding"/>
    <property type="evidence" value="ECO:0007669"/>
    <property type="project" value="UniProtKB-UniRule"/>
</dbReference>
<evidence type="ECO:0000313" key="4">
    <source>
        <dbReference type="EMBL" id="MBK4218010.1"/>
    </source>
</evidence>
<dbReference type="Gene3D" id="1.10.357.10">
    <property type="entry name" value="Tetracycline Repressor, domain 2"/>
    <property type="match status" value="1"/>
</dbReference>
<keyword evidence="1 2" id="KW-0238">DNA-binding</keyword>
<evidence type="ECO:0000256" key="2">
    <source>
        <dbReference type="PROSITE-ProRule" id="PRU00335"/>
    </source>
</evidence>
<accession>A0A934W1G7</accession>
<gene>
    <name evidence="4" type="ORF">JJJ17_18940</name>
</gene>